<dbReference type="Proteomes" id="UP000594263">
    <property type="component" value="Unplaced"/>
</dbReference>
<keyword evidence="2" id="KW-0150">Chloroplast</keyword>
<sequence>MEKRQLDMQKAFAQFRTQFSDFLQNLPLFNPNAPSLKTNLESKLNVGSSTQLGFRQAVSSGGGPLWARISQIEPGAARTGGMSTAAIEERLAGVSLYALTNEAEEFVLVSGVRTKKSIGLFCFREEDAEALLDQMKAMSPGMRSGSRVVPVALNQVFQLKLDGVAFRLIPESSQVMHALKEMQKAGVSSKNFNGVPVFQSRSLILKSEDKRYRPVFFRKEDLEKSLSKASQQQNRVNPTLRQGDIQVSVLEDIIKGMKENSSQWGDVVFVPPGFDVSSDPIQQ</sequence>
<accession>A0A7N0UQ20</accession>
<dbReference type="GO" id="GO:0009507">
    <property type="term" value="C:chloroplast"/>
    <property type="evidence" value="ECO:0007669"/>
    <property type="project" value="UniProtKB-SubCell"/>
</dbReference>
<dbReference type="Gene3D" id="3.40.1350.100">
    <property type="match status" value="2"/>
</dbReference>
<dbReference type="AlphaFoldDB" id="A0A7N0UQ20"/>
<dbReference type="GO" id="GO:0015031">
    <property type="term" value="P:protein transport"/>
    <property type="evidence" value="ECO:0007669"/>
    <property type="project" value="InterPro"/>
</dbReference>
<reference evidence="4" key="1">
    <citation type="submission" date="2021-01" db="UniProtKB">
        <authorList>
            <consortium name="EnsemblPlants"/>
        </authorList>
    </citation>
    <scope>IDENTIFICATION</scope>
</reference>
<keyword evidence="5" id="KW-1185">Reference proteome</keyword>
<proteinExistence type="predicted"/>
<dbReference type="Gramene" id="Kaladp0081s0043.1.v1.1">
    <property type="protein sequence ID" value="Kaladp0081s0043.1.v1.1"/>
    <property type="gene ID" value="Kaladp0081s0043.v1.1"/>
</dbReference>
<evidence type="ECO:0000313" key="4">
    <source>
        <dbReference type="EnsemblPlants" id="Kaladp0081s0043.1.v1.1"/>
    </source>
</evidence>
<name>A0A7N0UQ20_KALFE</name>
<keyword evidence="3" id="KW-0934">Plastid</keyword>
<dbReference type="Pfam" id="PF04278">
    <property type="entry name" value="Tic22"/>
    <property type="match status" value="1"/>
</dbReference>
<dbReference type="PANTHER" id="PTHR33926:SF1">
    <property type="entry name" value="PROTEIN TIC 22-LIKE, CHLOROPLASTIC"/>
    <property type="match status" value="1"/>
</dbReference>
<evidence type="ECO:0000256" key="2">
    <source>
        <dbReference type="ARBA" id="ARBA00022528"/>
    </source>
</evidence>
<evidence type="ECO:0008006" key="6">
    <source>
        <dbReference type="Google" id="ProtNLM"/>
    </source>
</evidence>
<dbReference type="PANTHER" id="PTHR33926">
    <property type="entry name" value="PROTEIN TIC 22, CHLOROPLASTIC"/>
    <property type="match status" value="1"/>
</dbReference>
<comment type="subcellular location">
    <subcellularLocation>
        <location evidence="1">Plastid</location>
        <location evidence="1">Chloroplast</location>
    </subcellularLocation>
</comment>
<protein>
    <recommendedName>
        <fullName evidence="6">Tic22-like protein</fullName>
    </recommendedName>
</protein>
<evidence type="ECO:0000313" key="5">
    <source>
        <dbReference type="Proteomes" id="UP000594263"/>
    </source>
</evidence>
<dbReference type="OMA" id="MGDIQVS"/>
<evidence type="ECO:0000256" key="3">
    <source>
        <dbReference type="ARBA" id="ARBA00022640"/>
    </source>
</evidence>
<dbReference type="InterPro" id="IPR007378">
    <property type="entry name" value="Tic22-like"/>
</dbReference>
<evidence type="ECO:0000256" key="1">
    <source>
        <dbReference type="ARBA" id="ARBA00004229"/>
    </source>
</evidence>
<dbReference type="EnsemblPlants" id="Kaladp0081s0043.1.v1.1">
    <property type="protein sequence ID" value="Kaladp0081s0043.1.v1.1"/>
    <property type="gene ID" value="Kaladp0081s0043.v1.1"/>
</dbReference>
<organism evidence="4 5">
    <name type="scientific">Kalanchoe fedtschenkoi</name>
    <name type="common">Lavender scallops</name>
    <name type="synonym">South American air plant</name>
    <dbReference type="NCBI Taxonomy" id="63787"/>
    <lineage>
        <taxon>Eukaryota</taxon>
        <taxon>Viridiplantae</taxon>
        <taxon>Streptophyta</taxon>
        <taxon>Embryophyta</taxon>
        <taxon>Tracheophyta</taxon>
        <taxon>Spermatophyta</taxon>
        <taxon>Magnoliopsida</taxon>
        <taxon>eudicotyledons</taxon>
        <taxon>Gunneridae</taxon>
        <taxon>Pentapetalae</taxon>
        <taxon>Saxifragales</taxon>
        <taxon>Crassulaceae</taxon>
        <taxon>Kalanchoe</taxon>
    </lineage>
</organism>